<proteinExistence type="predicted"/>
<name>A0A6P2YN69_BURL3</name>
<gene>
    <name evidence="2" type="ORF">BLA18112_05374</name>
</gene>
<evidence type="ECO:0000313" key="3">
    <source>
        <dbReference type="Proteomes" id="UP000494274"/>
    </source>
</evidence>
<evidence type="ECO:0008006" key="4">
    <source>
        <dbReference type="Google" id="ProtNLM"/>
    </source>
</evidence>
<sequence>MNLKQFRLYAAAIALTGAVIAPPAVADRKTTNTIIGVGIGALAGALLSNGDPWAALGGAAAGGFVGNVATRDHHHDDRDYRSTHWERGNDRQWNDARRW</sequence>
<organism evidence="2 3">
    <name type="scientific">Burkholderia lata (strain ATCC 17760 / DSM 23089 / LMG 22485 / NCIMB 9086 / R18194 / 383)</name>
    <dbReference type="NCBI Taxonomy" id="482957"/>
    <lineage>
        <taxon>Bacteria</taxon>
        <taxon>Pseudomonadati</taxon>
        <taxon>Pseudomonadota</taxon>
        <taxon>Betaproteobacteria</taxon>
        <taxon>Burkholderiales</taxon>
        <taxon>Burkholderiaceae</taxon>
        <taxon>Burkholderia</taxon>
        <taxon>Burkholderia cepacia complex</taxon>
    </lineage>
</organism>
<dbReference type="Proteomes" id="UP000494274">
    <property type="component" value="Unassembled WGS sequence"/>
</dbReference>
<evidence type="ECO:0000256" key="1">
    <source>
        <dbReference type="SAM" id="SignalP"/>
    </source>
</evidence>
<reference evidence="2 3" key="1">
    <citation type="submission" date="2019-09" db="EMBL/GenBank/DDBJ databases">
        <authorList>
            <person name="Depoorter E."/>
        </authorList>
    </citation>
    <scope>NUCLEOTIDE SEQUENCE [LARGE SCALE GENOMIC DNA]</scope>
    <source>
        <strain evidence="2">R-18112</strain>
    </source>
</reference>
<accession>A0A6P2YN69</accession>
<protein>
    <recommendedName>
        <fullName evidence="4">17 kDa surface antigen</fullName>
    </recommendedName>
</protein>
<feature type="chain" id="PRO_5027057477" description="17 kDa surface antigen" evidence="1">
    <location>
        <begin position="27"/>
        <end position="99"/>
    </location>
</feature>
<feature type="signal peptide" evidence="1">
    <location>
        <begin position="1"/>
        <end position="26"/>
    </location>
</feature>
<evidence type="ECO:0000313" key="2">
    <source>
        <dbReference type="EMBL" id="VWD21305.1"/>
    </source>
</evidence>
<dbReference type="AlphaFoldDB" id="A0A6P2YN69"/>
<keyword evidence="1" id="KW-0732">Signal</keyword>
<dbReference type="EMBL" id="CABVQI010000019">
    <property type="protein sequence ID" value="VWD21305.1"/>
    <property type="molecule type" value="Genomic_DNA"/>
</dbReference>